<proteinExistence type="predicted"/>
<sequence>MNNKVLQNEVLLLLALPYSLHNSIDIEYNEQPIKKLSRLNKNTIKSQLKHLNYKYILLKLKKISSIGWFLKFSNDYSNSQVIYYLRTSLSKLVSTIALFDFKNIFLNYKVLTDSLRNFSANYYFSKHHNITNCFCVSRAYFYFLSCSY</sequence>
<keyword evidence="2" id="KW-1185">Reference proteome</keyword>
<dbReference type="Proteomes" id="UP000000435">
    <property type="component" value="Chromosome"/>
</dbReference>
<organism evidence="1 2">
    <name type="scientific">Ehrlichia canis (strain Jake)</name>
    <dbReference type="NCBI Taxonomy" id="269484"/>
    <lineage>
        <taxon>Bacteria</taxon>
        <taxon>Pseudomonadati</taxon>
        <taxon>Pseudomonadota</taxon>
        <taxon>Alphaproteobacteria</taxon>
        <taxon>Rickettsiales</taxon>
        <taxon>Anaplasmataceae</taxon>
        <taxon>Ehrlichia</taxon>
    </lineage>
</organism>
<protein>
    <submittedName>
        <fullName evidence="1">Uncharacterized protein</fullName>
    </submittedName>
</protein>
<evidence type="ECO:0000313" key="2">
    <source>
        <dbReference type="Proteomes" id="UP000000435"/>
    </source>
</evidence>
<accession>A0ACA6AXA4</accession>
<gene>
    <name evidence="1" type="ordered locus">Ecaj_0897</name>
</gene>
<reference evidence="2" key="1">
    <citation type="journal article" date="2006" name="J. Bacteriol.">
        <title>The genome of the obligately intracellular bacterium Ehrlichia canis reveals themes of complex membrane structure and immune evasion strategies.</title>
        <authorList>
            <person name="Mavromatis K."/>
            <person name="Doyle C.K."/>
            <person name="Lykidis A."/>
            <person name="Ivanova N."/>
            <person name="Francino M.P."/>
            <person name="Chain P."/>
            <person name="Shin M."/>
            <person name="Malfatti S."/>
            <person name="Larimer F."/>
            <person name="Copeland A."/>
            <person name="Detter J.C."/>
            <person name="Land M."/>
            <person name="Richardson P.M."/>
            <person name="Yu X.J."/>
            <person name="Walker D.H."/>
            <person name="McBride J.W."/>
            <person name="Kyrpides N.C."/>
        </authorList>
    </citation>
    <scope>NUCLEOTIDE SEQUENCE [LARGE SCALE GENOMIC DNA]</scope>
    <source>
        <strain evidence="2">Jake</strain>
    </source>
</reference>
<evidence type="ECO:0000313" key="1">
    <source>
        <dbReference type="EMBL" id="AAZ68928.1"/>
    </source>
</evidence>
<name>A0ACA6AXA4_EHRCJ</name>
<dbReference type="EMBL" id="CP000107">
    <property type="protein sequence ID" value="AAZ68928.1"/>
    <property type="molecule type" value="Genomic_DNA"/>
</dbReference>